<feature type="transmembrane region" description="Helical" evidence="10">
    <location>
        <begin position="319"/>
        <end position="341"/>
    </location>
</feature>
<name>A0A2J6R4K0_HYAVF</name>
<keyword evidence="5 10" id="KW-0812">Transmembrane</keyword>
<gene>
    <name evidence="12" type="ORF">L207DRAFT_639559</name>
</gene>
<dbReference type="PANTHER" id="PTHR31503">
    <property type="entry name" value="VACUOLAR CALCIUM ION TRANSPORTER"/>
    <property type="match status" value="1"/>
</dbReference>
<feature type="transmembrane region" description="Helical" evidence="10">
    <location>
        <begin position="252"/>
        <end position="272"/>
    </location>
</feature>
<evidence type="ECO:0000256" key="8">
    <source>
        <dbReference type="ARBA" id="ARBA00023065"/>
    </source>
</evidence>
<dbReference type="InterPro" id="IPR044880">
    <property type="entry name" value="NCX_ion-bd_dom_sf"/>
</dbReference>
<keyword evidence="9 10" id="KW-0472">Membrane</keyword>
<feature type="transmembrane region" description="Helical" evidence="10">
    <location>
        <begin position="347"/>
        <end position="368"/>
    </location>
</feature>
<evidence type="ECO:0000256" key="5">
    <source>
        <dbReference type="ARBA" id="ARBA00022692"/>
    </source>
</evidence>
<dbReference type="GO" id="GO:0012505">
    <property type="term" value="C:endomembrane system"/>
    <property type="evidence" value="ECO:0007669"/>
    <property type="project" value="UniProtKB-SubCell"/>
</dbReference>
<feature type="transmembrane region" description="Helical" evidence="10">
    <location>
        <begin position="41"/>
        <end position="58"/>
    </location>
</feature>
<evidence type="ECO:0000313" key="13">
    <source>
        <dbReference type="Proteomes" id="UP000235786"/>
    </source>
</evidence>
<dbReference type="PANTHER" id="PTHR31503:SF22">
    <property type="entry name" value="VACUOLAR CALCIUM ION TRANSPORTER"/>
    <property type="match status" value="1"/>
</dbReference>
<comment type="caution">
    <text evidence="10">Lacks conserved residue(s) required for the propagation of feature annotation.</text>
</comment>
<keyword evidence="3 10" id="KW-0813">Transport</keyword>
<feature type="transmembrane region" description="Helical" evidence="10">
    <location>
        <begin position="159"/>
        <end position="181"/>
    </location>
</feature>
<reference evidence="12 13" key="1">
    <citation type="submission" date="2016-04" db="EMBL/GenBank/DDBJ databases">
        <title>A degradative enzymes factory behind the ericoid mycorrhizal symbiosis.</title>
        <authorList>
            <consortium name="DOE Joint Genome Institute"/>
            <person name="Martino E."/>
            <person name="Morin E."/>
            <person name="Grelet G."/>
            <person name="Kuo A."/>
            <person name="Kohler A."/>
            <person name="Daghino S."/>
            <person name="Barry K."/>
            <person name="Choi C."/>
            <person name="Cichocki N."/>
            <person name="Clum A."/>
            <person name="Copeland A."/>
            <person name="Hainaut M."/>
            <person name="Haridas S."/>
            <person name="Labutti K."/>
            <person name="Lindquist E."/>
            <person name="Lipzen A."/>
            <person name="Khouja H.-R."/>
            <person name="Murat C."/>
            <person name="Ohm R."/>
            <person name="Olson A."/>
            <person name="Spatafora J."/>
            <person name="Veneault-Fourrey C."/>
            <person name="Henrissat B."/>
            <person name="Grigoriev I."/>
            <person name="Martin F."/>
            <person name="Perotto S."/>
        </authorList>
    </citation>
    <scope>NUCLEOTIDE SEQUENCE [LARGE SCALE GENOMIC DNA]</scope>
    <source>
        <strain evidence="12 13">F</strain>
    </source>
</reference>
<keyword evidence="6 10" id="KW-0106">Calcium</keyword>
<evidence type="ECO:0000256" key="4">
    <source>
        <dbReference type="ARBA" id="ARBA00022568"/>
    </source>
</evidence>
<evidence type="ECO:0000259" key="11">
    <source>
        <dbReference type="Pfam" id="PF01699"/>
    </source>
</evidence>
<feature type="domain" description="Sodium/calcium exchanger membrane region" evidence="11">
    <location>
        <begin position="253"/>
        <end position="393"/>
    </location>
</feature>
<dbReference type="InterPro" id="IPR004798">
    <property type="entry name" value="CAX-like"/>
</dbReference>
<dbReference type="OrthoDB" id="1699231at2759"/>
<keyword evidence="7 10" id="KW-1133">Transmembrane helix</keyword>
<keyword evidence="13" id="KW-1185">Reference proteome</keyword>
<proteinExistence type="inferred from homology"/>
<keyword evidence="10" id="KW-0926">Vacuole</keyword>
<evidence type="ECO:0000256" key="1">
    <source>
        <dbReference type="ARBA" id="ARBA00004127"/>
    </source>
</evidence>
<comment type="subcellular location">
    <subcellularLocation>
        <location evidence="1">Endomembrane system</location>
        <topology evidence="1">Multi-pass membrane protein</topology>
    </subcellularLocation>
    <subcellularLocation>
        <location evidence="10">Vacuole membrane</location>
    </subcellularLocation>
</comment>
<dbReference type="InterPro" id="IPR004713">
    <property type="entry name" value="CaH_exchang"/>
</dbReference>
<evidence type="ECO:0000256" key="3">
    <source>
        <dbReference type="ARBA" id="ARBA00022448"/>
    </source>
</evidence>
<feature type="transmembrane region" description="Helical" evidence="10">
    <location>
        <begin position="196"/>
        <end position="215"/>
    </location>
</feature>
<feature type="domain" description="Sodium/calcium exchanger membrane region" evidence="11">
    <location>
        <begin position="62"/>
        <end position="216"/>
    </location>
</feature>
<feature type="transmembrane region" description="Helical" evidence="10">
    <location>
        <begin position="284"/>
        <end position="307"/>
    </location>
</feature>
<dbReference type="Proteomes" id="UP000235786">
    <property type="component" value="Unassembled WGS sequence"/>
</dbReference>
<evidence type="ECO:0000256" key="9">
    <source>
        <dbReference type="ARBA" id="ARBA00023136"/>
    </source>
</evidence>
<evidence type="ECO:0000256" key="6">
    <source>
        <dbReference type="ARBA" id="ARBA00022837"/>
    </source>
</evidence>
<accession>A0A2J6R4K0</accession>
<dbReference type="AlphaFoldDB" id="A0A2J6R4K0"/>
<dbReference type="GO" id="GO:0000329">
    <property type="term" value="C:fungal-type vacuole membrane"/>
    <property type="evidence" value="ECO:0007669"/>
    <property type="project" value="TreeGrafter"/>
</dbReference>
<keyword evidence="4 10" id="KW-0109">Calcium transport</keyword>
<evidence type="ECO:0000256" key="7">
    <source>
        <dbReference type="ARBA" id="ARBA00022989"/>
    </source>
</evidence>
<comment type="similarity">
    <text evidence="2 10">Belongs to the Ca(2+):cation antiporter (CaCA) (TC 2.A.19) family.</text>
</comment>
<keyword evidence="10" id="KW-0050">Antiport</keyword>
<dbReference type="Pfam" id="PF01699">
    <property type="entry name" value="Na_Ca_ex"/>
    <property type="match status" value="2"/>
</dbReference>
<sequence>MSDPPSPAEENTNMPFGMPAAPLRWHIPRALKTAVSGRSPNGLLVFVPIGIAAGTFGWSAKAVFALNFLAIIPLAPLITFSIDELSPSLGHAFGELMKPTSGNAVELIVAIIAVSRGHPLLARSSLLGSILAYALLILGSSFFIAGYDKDKVPFDKTMTNTLSSLMMAVSFCLIVPTVMAVTTDGPESQIDSDARILSHAISITLLIIFGIYLNFRAWFLEHKVQTDHPHEHPQNVGGADSRSTLNPYATSCILLSAILCAILCAFHLVGSIDGLSQALEVNKTFISLVLIPPVGYSARCVTIVGMARRCQMDLVMRSIIHSILQITMLILPLMVLLGWLLDHHLELDFNIFEATIFFLCLIVMTSTIQDGKANYFDGVMLMGTYVLIAAAFYVRPDVWESLVPPSLAGSKIGHLLAATRDIST</sequence>
<protein>
    <recommendedName>
        <fullName evidence="10">Vacuolar calcium ion transporter</fullName>
    </recommendedName>
</protein>
<feature type="transmembrane region" description="Helical" evidence="10">
    <location>
        <begin position="64"/>
        <end position="82"/>
    </location>
</feature>
<dbReference type="GO" id="GO:0006874">
    <property type="term" value="P:intracellular calcium ion homeostasis"/>
    <property type="evidence" value="ECO:0007669"/>
    <property type="project" value="TreeGrafter"/>
</dbReference>
<feature type="transmembrane region" description="Helical" evidence="10">
    <location>
        <begin position="375"/>
        <end position="394"/>
    </location>
</feature>
<keyword evidence="8 10" id="KW-0406">Ion transport</keyword>
<dbReference type="Gene3D" id="1.20.1420.30">
    <property type="entry name" value="NCX, central ion-binding region"/>
    <property type="match status" value="1"/>
</dbReference>
<dbReference type="GO" id="GO:0015369">
    <property type="term" value="F:calcium:proton antiporter activity"/>
    <property type="evidence" value="ECO:0007669"/>
    <property type="project" value="UniProtKB-UniRule"/>
</dbReference>
<dbReference type="NCBIfam" id="TIGR00378">
    <property type="entry name" value="cax"/>
    <property type="match status" value="1"/>
</dbReference>
<evidence type="ECO:0000256" key="2">
    <source>
        <dbReference type="ARBA" id="ARBA00008170"/>
    </source>
</evidence>
<feature type="transmembrane region" description="Helical" evidence="10">
    <location>
        <begin position="127"/>
        <end position="147"/>
    </location>
</feature>
<comment type="function">
    <text evidence="10">Has a role in promoting intracellular calcium ion sequestration via the exchange of calcium ions for hydrogen ions across the vacuolar membrane. Involved also in manganese ion homeostasis via its uptake into the vacuole.</text>
</comment>
<evidence type="ECO:0000256" key="10">
    <source>
        <dbReference type="RuleBase" id="RU365028"/>
    </source>
</evidence>
<organism evidence="12 13">
    <name type="scientific">Hyaloscypha variabilis (strain UAMH 11265 / GT02V1 / F)</name>
    <name type="common">Meliniomyces variabilis</name>
    <dbReference type="NCBI Taxonomy" id="1149755"/>
    <lineage>
        <taxon>Eukaryota</taxon>
        <taxon>Fungi</taxon>
        <taxon>Dikarya</taxon>
        <taxon>Ascomycota</taxon>
        <taxon>Pezizomycotina</taxon>
        <taxon>Leotiomycetes</taxon>
        <taxon>Helotiales</taxon>
        <taxon>Hyaloscyphaceae</taxon>
        <taxon>Hyaloscypha</taxon>
        <taxon>Hyaloscypha variabilis</taxon>
    </lineage>
</organism>
<dbReference type="InterPro" id="IPR004837">
    <property type="entry name" value="NaCa_Exmemb"/>
</dbReference>
<evidence type="ECO:0000313" key="12">
    <source>
        <dbReference type="EMBL" id="PMD33456.1"/>
    </source>
</evidence>
<dbReference type="EMBL" id="KZ613956">
    <property type="protein sequence ID" value="PMD33456.1"/>
    <property type="molecule type" value="Genomic_DNA"/>
</dbReference>